<gene>
    <name evidence="2" type="ORF">BW737_005305</name>
</gene>
<feature type="region of interest" description="Disordered" evidence="1">
    <location>
        <begin position="1"/>
        <end position="38"/>
    </location>
</feature>
<reference evidence="2 3" key="1">
    <citation type="submission" date="2017-10" db="EMBL/GenBank/DDBJ databases">
        <title>Draft genome sequence of cellulolytic Actinomyces sp CtC72 isolated from cattle rumen fluid.</title>
        <authorList>
            <person name="Joshi A.J."/>
            <person name="Vasudevan G."/>
            <person name="Lanjekar V.B."/>
            <person name="Hivarkar S."/>
            <person name="Engineer A."/>
            <person name="Pore S.D."/>
            <person name="Dhakephalkar P.K."/>
            <person name="Dagar S."/>
        </authorList>
    </citation>
    <scope>NUCLEOTIDE SEQUENCE [LARGE SCALE GENOMIC DNA]</scope>
    <source>
        <strain evidence="3">CtC72</strain>
    </source>
</reference>
<organism evidence="2 3">
    <name type="scientific">Actinomyces ruminis</name>
    <dbReference type="NCBI Taxonomy" id="1937003"/>
    <lineage>
        <taxon>Bacteria</taxon>
        <taxon>Bacillati</taxon>
        <taxon>Actinomycetota</taxon>
        <taxon>Actinomycetes</taxon>
        <taxon>Actinomycetales</taxon>
        <taxon>Actinomycetaceae</taxon>
        <taxon>Actinomyces</taxon>
    </lineage>
</organism>
<name>A0ABX4MCB7_9ACTO</name>
<proteinExistence type="predicted"/>
<evidence type="ECO:0000256" key="1">
    <source>
        <dbReference type="SAM" id="MobiDB-lite"/>
    </source>
</evidence>
<evidence type="ECO:0000313" key="3">
    <source>
        <dbReference type="Proteomes" id="UP000194577"/>
    </source>
</evidence>
<comment type="caution">
    <text evidence="2">The sequence shown here is derived from an EMBL/GenBank/DDBJ whole genome shotgun (WGS) entry which is preliminary data.</text>
</comment>
<dbReference type="EMBL" id="MTPX02000033">
    <property type="protein sequence ID" value="PHP53063.1"/>
    <property type="molecule type" value="Genomic_DNA"/>
</dbReference>
<protein>
    <submittedName>
        <fullName evidence="2">Uncharacterized protein</fullName>
    </submittedName>
</protein>
<accession>A0ABX4MCB7</accession>
<evidence type="ECO:0000313" key="2">
    <source>
        <dbReference type="EMBL" id="PHP53063.1"/>
    </source>
</evidence>
<dbReference type="Proteomes" id="UP000194577">
    <property type="component" value="Unassembled WGS sequence"/>
</dbReference>
<keyword evidence="3" id="KW-1185">Reference proteome</keyword>
<sequence>MMGIDRLSAHLQPLRSPHAPQTIAPTGRRVNDAAKTANAASRRVFGAEAGKKTSPMVIAKYPYEA</sequence>